<reference evidence="2 3" key="1">
    <citation type="submission" date="2024-03" db="EMBL/GenBank/DDBJ databases">
        <title>Novel Streptomyces species of biotechnological and ecological value are a feature of Machair soil.</title>
        <authorList>
            <person name="Prole J.R."/>
            <person name="Goodfellow M."/>
            <person name="Allenby N."/>
            <person name="Ward A.C."/>
        </authorList>
    </citation>
    <scope>NUCLEOTIDE SEQUENCE [LARGE SCALE GENOMIC DNA]</scope>
    <source>
        <strain evidence="2 3">MS1.AVA.1</strain>
    </source>
</reference>
<dbReference type="EMBL" id="JBBKAK010000001">
    <property type="protein sequence ID" value="MEJ8669413.1"/>
    <property type="molecule type" value="Genomic_DNA"/>
</dbReference>
<gene>
    <name evidence="2" type="ORF">WKI71_16185</name>
</gene>
<feature type="region of interest" description="Disordered" evidence="1">
    <location>
        <begin position="124"/>
        <end position="154"/>
    </location>
</feature>
<sequence length="154" mass="16067">MSEVDANPLTSLQDDVLDELGDHRIADIAGLLGTDEAGARQMVGTTVAALSGEAEAVATPHDAPLTGVATVGGFATGGLLAGLLAEEAEPVADAVARRTGLSRVPCPGWWRCWFRWCRRCSRNGPPGGSGRGRGEKWRGLCQGPTIEESGREGE</sequence>
<keyword evidence="3" id="KW-1185">Reference proteome</keyword>
<evidence type="ECO:0000313" key="3">
    <source>
        <dbReference type="Proteomes" id="UP001376459"/>
    </source>
</evidence>
<organism evidence="2 3">
    <name type="scientific">Streptomyces machairae</name>
    <dbReference type="NCBI Taxonomy" id="3134109"/>
    <lineage>
        <taxon>Bacteria</taxon>
        <taxon>Bacillati</taxon>
        <taxon>Actinomycetota</taxon>
        <taxon>Actinomycetes</taxon>
        <taxon>Kitasatosporales</taxon>
        <taxon>Streptomycetaceae</taxon>
        <taxon>Streptomyces</taxon>
    </lineage>
</organism>
<accession>A0ABU8ULN9</accession>
<protein>
    <submittedName>
        <fullName evidence="2">Uncharacterized protein</fullName>
    </submittedName>
</protein>
<evidence type="ECO:0000256" key="1">
    <source>
        <dbReference type="SAM" id="MobiDB-lite"/>
    </source>
</evidence>
<proteinExistence type="predicted"/>
<dbReference type="Proteomes" id="UP001376459">
    <property type="component" value="Unassembled WGS sequence"/>
</dbReference>
<evidence type="ECO:0000313" key="2">
    <source>
        <dbReference type="EMBL" id="MEJ8669413.1"/>
    </source>
</evidence>
<name>A0ABU8ULN9_9ACTN</name>
<comment type="caution">
    <text evidence="2">The sequence shown here is derived from an EMBL/GenBank/DDBJ whole genome shotgun (WGS) entry which is preliminary data.</text>
</comment>